<organism evidence="2 3">
    <name type="scientific">Streptomyces polyasparticus</name>
    <dbReference type="NCBI Taxonomy" id="2767826"/>
    <lineage>
        <taxon>Bacteria</taxon>
        <taxon>Bacillati</taxon>
        <taxon>Actinomycetota</taxon>
        <taxon>Actinomycetes</taxon>
        <taxon>Kitasatosporales</taxon>
        <taxon>Streptomycetaceae</taxon>
        <taxon>Streptomyces</taxon>
    </lineage>
</organism>
<evidence type="ECO:0000313" key="2">
    <source>
        <dbReference type="EMBL" id="MBC9712363.1"/>
    </source>
</evidence>
<dbReference type="EMBL" id="JACTVJ010000004">
    <property type="protein sequence ID" value="MBC9712363.1"/>
    <property type="molecule type" value="Genomic_DNA"/>
</dbReference>
<evidence type="ECO:0008006" key="4">
    <source>
        <dbReference type="Google" id="ProtNLM"/>
    </source>
</evidence>
<comment type="caution">
    <text evidence="2">The sequence shown here is derived from an EMBL/GenBank/DDBJ whole genome shotgun (WGS) entry which is preliminary data.</text>
</comment>
<proteinExistence type="predicted"/>
<name>A0ABR7SDD2_9ACTN</name>
<feature type="region of interest" description="Disordered" evidence="1">
    <location>
        <begin position="456"/>
        <end position="515"/>
    </location>
</feature>
<keyword evidence="3" id="KW-1185">Reference proteome</keyword>
<accession>A0ABR7SDD2</accession>
<evidence type="ECO:0000256" key="1">
    <source>
        <dbReference type="SAM" id="MobiDB-lite"/>
    </source>
</evidence>
<evidence type="ECO:0000313" key="3">
    <source>
        <dbReference type="Proteomes" id="UP000642284"/>
    </source>
</evidence>
<dbReference type="SUPFAM" id="SSF48371">
    <property type="entry name" value="ARM repeat"/>
    <property type="match status" value="2"/>
</dbReference>
<dbReference type="Gene3D" id="1.25.10.10">
    <property type="entry name" value="Leucine-rich Repeat Variant"/>
    <property type="match status" value="1"/>
</dbReference>
<dbReference type="Proteomes" id="UP000642284">
    <property type="component" value="Unassembled WGS sequence"/>
</dbReference>
<gene>
    <name evidence="2" type="ORF">H9Y04_07235</name>
</gene>
<dbReference type="InterPro" id="IPR016024">
    <property type="entry name" value="ARM-type_fold"/>
</dbReference>
<dbReference type="InterPro" id="IPR011989">
    <property type="entry name" value="ARM-like"/>
</dbReference>
<dbReference type="RefSeq" id="WP_187812820.1">
    <property type="nucleotide sequence ID" value="NZ_JACTVJ010000004.1"/>
</dbReference>
<feature type="compositionally biased region" description="Basic and acidic residues" evidence="1">
    <location>
        <begin position="463"/>
        <end position="496"/>
    </location>
</feature>
<protein>
    <recommendedName>
        <fullName evidence="4">HEAT repeat domain-containing protein</fullName>
    </recommendedName>
</protein>
<sequence length="515" mass="56895">MTDLVCGALDRQHGLLEATRSWSAEDWLAWDDEVRVLGRWHSQALPSRRELFGGSALGETERLAVALCHPDGRVRERALGEVTTDSGLTPLVAVRSTDWAGPVRDRARALLRDLLTAAEAVRYAGLLVRLGERARGEFGAGLLRELIGPDSVRPLLHDPDRQVRRHAHRLAVDRRWLDARASARRAAEDPDAVVQQLCADAALRDVTEEDADEVLHALLGARSARARSAGVTALRRLGRGERAWDFLVDRNALVRACARYVVRQDGGDPREFYAELCADPLSLEVPPGAVIGLAECGDRADAGVLWACTGHEWDAVRASAVAGLRALDLALPDRLLPLLDDESPKVVREVVAALLPDAARLPGAWLAERLAPGRERHTRVAAFRLLSARGGVPQLRVCVSLLENEDEDERLRRWAEQSVQRWQPGREVPRGDAEVAALLTRSAHLFSGDALRERRRAAGVPVESRDKGQESQEKGQERQTEGRAEGQVEGQLEKRARTWGLRMGQGMRRLRRSRG</sequence>
<reference evidence="2 3" key="1">
    <citation type="submission" date="2020-08" db="EMBL/GenBank/DDBJ databases">
        <title>Genemic of Streptomyces polyaspartic.</title>
        <authorList>
            <person name="Liu W."/>
        </authorList>
    </citation>
    <scope>NUCLEOTIDE SEQUENCE [LARGE SCALE GENOMIC DNA]</scope>
    <source>
        <strain evidence="2 3">TRM66268-LWL</strain>
    </source>
</reference>